<name>A0A0F9W549_9ZZZZ</name>
<keyword evidence="1" id="KW-0812">Transmembrane</keyword>
<organism evidence="2">
    <name type="scientific">marine sediment metagenome</name>
    <dbReference type="NCBI Taxonomy" id="412755"/>
    <lineage>
        <taxon>unclassified sequences</taxon>
        <taxon>metagenomes</taxon>
        <taxon>ecological metagenomes</taxon>
    </lineage>
</organism>
<dbReference type="EMBL" id="LAZR01000225">
    <property type="protein sequence ID" value="KKN80776.1"/>
    <property type="molecule type" value="Genomic_DNA"/>
</dbReference>
<feature type="transmembrane region" description="Helical" evidence="1">
    <location>
        <begin position="133"/>
        <end position="153"/>
    </location>
</feature>
<evidence type="ECO:0008006" key="3">
    <source>
        <dbReference type="Google" id="ProtNLM"/>
    </source>
</evidence>
<comment type="caution">
    <text evidence="2">The sequence shown here is derived from an EMBL/GenBank/DDBJ whole genome shotgun (WGS) entry which is preliminary data.</text>
</comment>
<dbReference type="AlphaFoldDB" id="A0A0F9W549"/>
<evidence type="ECO:0000256" key="1">
    <source>
        <dbReference type="SAM" id="Phobius"/>
    </source>
</evidence>
<keyword evidence="1" id="KW-1133">Transmembrane helix</keyword>
<reference evidence="2" key="1">
    <citation type="journal article" date="2015" name="Nature">
        <title>Complex archaea that bridge the gap between prokaryotes and eukaryotes.</title>
        <authorList>
            <person name="Spang A."/>
            <person name="Saw J.H."/>
            <person name="Jorgensen S.L."/>
            <person name="Zaremba-Niedzwiedzka K."/>
            <person name="Martijn J."/>
            <person name="Lind A.E."/>
            <person name="van Eijk R."/>
            <person name="Schleper C."/>
            <person name="Guy L."/>
            <person name="Ettema T.J."/>
        </authorList>
    </citation>
    <scope>NUCLEOTIDE SEQUENCE</scope>
</reference>
<accession>A0A0F9W549</accession>
<sequence length="200" mass="21957">MPDLKTRNQHEDALAAALLLIFNDWHDRWIAFGRLEGLDAAVAGAALPTLAQVHGEAAGNLASLQSFPLSAGEANQKGVGWARQRAAELGRQIVESTEKAIEDEESLEKVFGAERTVMIAITEVTRAITVGELWVLLLLMTEAGLVFGVFWYTEADERVCPVCAPLHATEREFWQQSIPEGPPAHPRCRCHLTFKEVSNG</sequence>
<keyword evidence="1" id="KW-0472">Membrane</keyword>
<gene>
    <name evidence="2" type="ORF">LCGC14_0325820</name>
</gene>
<evidence type="ECO:0000313" key="2">
    <source>
        <dbReference type="EMBL" id="KKN80776.1"/>
    </source>
</evidence>
<protein>
    <recommendedName>
        <fullName evidence="3">Phage head morphogenesis domain-containing protein</fullName>
    </recommendedName>
</protein>
<proteinExistence type="predicted"/>